<dbReference type="PROSITE" id="PS50850">
    <property type="entry name" value="MFS"/>
    <property type="match status" value="1"/>
</dbReference>
<feature type="domain" description="Major facilitator superfamily (MFS) profile" evidence="5">
    <location>
        <begin position="21"/>
        <end position="416"/>
    </location>
</feature>
<feature type="transmembrane region" description="Helical" evidence="4">
    <location>
        <begin position="388"/>
        <end position="408"/>
    </location>
</feature>
<feature type="transmembrane region" description="Helical" evidence="4">
    <location>
        <begin position="108"/>
        <end position="125"/>
    </location>
</feature>
<protein>
    <submittedName>
        <fullName evidence="6">MFS transporter</fullName>
    </submittedName>
</protein>
<dbReference type="PANTHER" id="PTHR43129:SF1">
    <property type="entry name" value="FOSMIDOMYCIN RESISTANCE PROTEIN"/>
    <property type="match status" value="1"/>
</dbReference>
<accession>A0AAW9QM29</accession>
<dbReference type="AlphaFoldDB" id="A0AAW9QM29"/>
<dbReference type="EMBL" id="JAZIBG010000036">
    <property type="protein sequence ID" value="MEF7615640.1"/>
    <property type="molecule type" value="Genomic_DNA"/>
</dbReference>
<sequence>MSTLAAPPASAPTPLRQDAAVIGLVGIAHLISHYSQLLLAPLFPWLKTEFAVSYTELGFLLTVFFVVSCVVQAVSGFAVDRFGPRPILFAGLGLLGLAAVGYASSQSYWMLAACAVVAGIGNGVFHPVDYTLINRKVGKARLGHAYSVHGITGSLGWALAPAMLVPLAVAFSWRVALLCAAALIFGVLALLLLNRGQLSLPAAPQAGPAPAAGAAAAPASTEGPFDFLKIPAVWMCFGFFFFYAISLSVVQSFAPEAARQLHAVPVHLVAMCLTIYMVCSSGGMVVGGFLASDPARSERVVGLAFGTAAALALVVGLSRVPSMAVPVLFGAMGFFAGIAGPSRDLLVKRSSPENATGRVYGVVYAGLDIGQALSPLFFGALMDRHHYVGVWIGLAVVQGVLIVSAFNVRRVRRTSKAIGTPVQA</sequence>
<dbReference type="Gene3D" id="1.20.1250.20">
    <property type="entry name" value="MFS general substrate transporter like domains"/>
    <property type="match status" value="1"/>
</dbReference>
<feature type="transmembrane region" description="Helical" evidence="4">
    <location>
        <begin position="86"/>
        <end position="102"/>
    </location>
</feature>
<dbReference type="RefSeq" id="WP_332290939.1">
    <property type="nucleotide sequence ID" value="NZ_JAZIBG010000036.1"/>
</dbReference>
<evidence type="ECO:0000256" key="3">
    <source>
        <dbReference type="ARBA" id="ARBA00023136"/>
    </source>
</evidence>
<dbReference type="GO" id="GO:0022857">
    <property type="term" value="F:transmembrane transporter activity"/>
    <property type="evidence" value="ECO:0007669"/>
    <property type="project" value="InterPro"/>
</dbReference>
<dbReference type="InterPro" id="IPR011701">
    <property type="entry name" value="MFS"/>
</dbReference>
<gene>
    <name evidence="6" type="ORF">V4F39_17125</name>
</gene>
<keyword evidence="3 4" id="KW-0472">Membrane</keyword>
<feature type="transmembrane region" description="Helical" evidence="4">
    <location>
        <begin position="323"/>
        <end position="340"/>
    </location>
</feature>
<feature type="transmembrane region" description="Helical" evidence="4">
    <location>
        <begin position="146"/>
        <end position="169"/>
    </location>
</feature>
<proteinExistence type="predicted"/>
<feature type="transmembrane region" description="Helical" evidence="4">
    <location>
        <begin position="361"/>
        <end position="382"/>
    </location>
</feature>
<feature type="transmembrane region" description="Helical" evidence="4">
    <location>
        <begin position="175"/>
        <end position="193"/>
    </location>
</feature>
<dbReference type="SUPFAM" id="SSF103473">
    <property type="entry name" value="MFS general substrate transporter"/>
    <property type="match status" value="1"/>
</dbReference>
<evidence type="ECO:0000256" key="4">
    <source>
        <dbReference type="SAM" id="Phobius"/>
    </source>
</evidence>
<keyword evidence="1 4" id="KW-0812">Transmembrane</keyword>
<name>A0AAW9QM29_9BURK</name>
<dbReference type="Proteomes" id="UP001336250">
    <property type="component" value="Unassembled WGS sequence"/>
</dbReference>
<evidence type="ECO:0000256" key="2">
    <source>
        <dbReference type="ARBA" id="ARBA00022989"/>
    </source>
</evidence>
<evidence type="ECO:0000313" key="6">
    <source>
        <dbReference type="EMBL" id="MEF7615640.1"/>
    </source>
</evidence>
<dbReference type="Pfam" id="PF07690">
    <property type="entry name" value="MFS_1"/>
    <property type="match status" value="1"/>
</dbReference>
<dbReference type="CDD" id="cd06174">
    <property type="entry name" value="MFS"/>
    <property type="match status" value="1"/>
</dbReference>
<feature type="transmembrane region" description="Helical" evidence="4">
    <location>
        <begin position="300"/>
        <end position="317"/>
    </location>
</feature>
<evidence type="ECO:0000256" key="1">
    <source>
        <dbReference type="ARBA" id="ARBA00022692"/>
    </source>
</evidence>
<dbReference type="InterPro" id="IPR036259">
    <property type="entry name" value="MFS_trans_sf"/>
</dbReference>
<dbReference type="GO" id="GO:0005886">
    <property type="term" value="C:plasma membrane"/>
    <property type="evidence" value="ECO:0007669"/>
    <property type="project" value="TreeGrafter"/>
</dbReference>
<feature type="transmembrane region" description="Helical" evidence="4">
    <location>
        <begin position="21"/>
        <end position="45"/>
    </location>
</feature>
<dbReference type="InterPro" id="IPR020846">
    <property type="entry name" value="MFS_dom"/>
</dbReference>
<reference evidence="6 7" key="1">
    <citation type="submission" date="2024-02" db="EMBL/GenBank/DDBJ databases">
        <title>Genome sequence of Aquincola sp. MAHUQ-54.</title>
        <authorList>
            <person name="Huq M.A."/>
        </authorList>
    </citation>
    <scope>NUCLEOTIDE SEQUENCE [LARGE SCALE GENOMIC DNA]</scope>
    <source>
        <strain evidence="6 7">MAHUQ-54</strain>
    </source>
</reference>
<comment type="caution">
    <text evidence="6">The sequence shown here is derived from an EMBL/GenBank/DDBJ whole genome shotgun (WGS) entry which is preliminary data.</text>
</comment>
<organism evidence="6 7">
    <name type="scientific">Aquincola agrisoli</name>
    <dbReference type="NCBI Taxonomy" id="3119538"/>
    <lineage>
        <taxon>Bacteria</taxon>
        <taxon>Pseudomonadati</taxon>
        <taxon>Pseudomonadota</taxon>
        <taxon>Betaproteobacteria</taxon>
        <taxon>Burkholderiales</taxon>
        <taxon>Sphaerotilaceae</taxon>
        <taxon>Aquincola</taxon>
    </lineage>
</organism>
<feature type="transmembrane region" description="Helical" evidence="4">
    <location>
        <begin position="266"/>
        <end position="291"/>
    </location>
</feature>
<feature type="transmembrane region" description="Helical" evidence="4">
    <location>
        <begin position="57"/>
        <end position="79"/>
    </location>
</feature>
<keyword evidence="2 4" id="KW-1133">Transmembrane helix</keyword>
<feature type="transmembrane region" description="Helical" evidence="4">
    <location>
        <begin position="232"/>
        <end position="254"/>
    </location>
</feature>
<keyword evidence="7" id="KW-1185">Reference proteome</keyword>
<dbReference type="PANTHER" id="PTHR43129">
    <property type="entry name" value="FOSMIDOMYCIN RESISTANCE PROTEIN"/>
    <property type="match status" value="1"/>
</dbReference>
<evidence type="ECO:0000313" key="7">
    <source>
        <dbReference type="Proteomes" id="UP001336250"/>
    </source>
</evidence>
<evidence type="ECO:0000259" key="5">
    <source>
        <dbReference type="PROSITE" id="PS50850"/>
    </source>
</evidence>